<dbReference type="InterPro" id="IPR054289">
    <property type="entry name" value="DUF7025"/>
</dbReference>
<feature type="region of interest" description="Disordered" evidence="1">
    <location>
        <begin position="60"/>
        <end position="160"/>
    </location>
</feature>
<comment type="caution">
    <text evidence="3">The sequence shown here is derived from an EMBL/GenBank/DDBJ whole genome shotgun (WGS) entry which is preliminary data.</text>
</comment>
<evidence type="ECO:0000259" key="2">
    <source>
        <dbReference type="SMART" id="SM00382"/>
    </source>
</evidence>
<proteinExistence type="predicted"/>
<dbReference type="Pfam" id="PF22942">
    <property type="entry name" value="DUF7025"/>
    <property type="match status" value="1"/>
</dbReference>
<dbReference type="Gene3D" id="3.40.50.300">
    <property type="entry name" value="P-loop containing nucleotide triphosphate hydrolases"/>
    <property type="match status" value="1"/>
</dbReference>
<protein>
    <submittedName>
        <fullName evidence="3">ATPase family AAA domain-containing protein 3B</fullName>
    </submittedName>
</protein>
<dbReference type="GO" id="GO:0016887">
    <property type="term" value="F:ATP hydrolysis activity"/>
    <property type="evidence" value="ECO:0007669"/>
    <property type="project" value="InterPro"/>
</dbReference>
<evidence type="ECO:0000256" key="1">
    <source>
        <dbReference type="SAM" id="MobiDB-lite"/>
    </source>
</evidence>
<feature type="compositionally biased region" description="Low complexity" evidence="1">
    <location>
        <begin position="110"/>
        <end position="122"/>
    </location>
</feature>
<feature type="compositionally biased region" description="Basic residues" evidence="1">
    <location>
        <begin position="85"/>
        <end position="109"/>
    </location>
</feature>
<dbReference type="EMBL" id="JAKWBI020000232">
    <property type="protein sequence ID" value="KAJ2898397.1"/>
    <property type="molecule type" value="Genomic_DNA"/>
</dbReference>
<dbReference type="GO" id="GO:0005524">
    <property type="term" value="F:ATP binding"/>
    <property type="evidence" value="ECO:0007669"/>
    <property type="project" value="InterPro"/>
</dbReference>
<dbReference type="Pfam" id="PF00004">
    <property type="entry name" value="AAA"/>
    <property type="match status" value="1"/>
</dbReference>
<dbReference type="PANTHER" id="PTHR46411:SF4">
    <property type="entry name" value="AAA+ ATPASE DOMAIN-CONTAINING PROTEIN"/>
    <property type="match status" value="1"/>
</dbReference>
<organism evidence="3 4">
    <name type="scientific">Zalerion maritima</name>
    <dbReference type="NCBI Taxonomy" id="339359"/>
    <lineage>
        <taxon>Eukaryota</taxon>
        <taxon>Fungi</taxon>
        <taxon>Dikarya</taxon>
        <taxon>Ascomycota</taxon>
        <taxon>Pezizomycotina</taxon>
        <taxon>Sordariomycetes</taxon>
        <taxon>Lulworthiomycetidae</taxon>
        <taxon>Lulworthiales</taxon>
        <taxon>Lulworthiaceae</taxon>
        <taxon>Zalerion</taxon>
    </lineage>
</organism>
<sequence>MVASIGDRARSVSCIHTRREDQFMEMGKEGSLEDGQLVPNLEQRYIQLLENRIADLEKRLSKKGATVDSSDDDSSDSSSSEDLKARKKSKMRRANKRKKKKKKAAKHKAQPPSSTPTDSSQSDAEKTEDKKKKKKKKKKKDGEKEDDTSDREKEDSDKRYKHVLNEYQQKSGQFVDKLAKEVEKKTFEGYAFTFRKYVQTLRSGTWNIYHSELVVHSDAFKKKLGEITKPYLASDKVDQIEFPFVTLVHCWDAAQAYAQEEGSPKEPEEERQTREDWRKMLELVSKSSGNTVITQYFVDRDGLKGSGMTTFEYLWTLFPRGAFVVSKPFEGQPQIFLVEGCENPPRQLETTGTRKPFKVLCFAYDWSGVRFIRVPYQLEIEPFADKKAISELPVYPLENHEADNLQAFRSELIQRGSRYVEFVTRESGKQMFRYEGAGYHRKGTGLFYKANDGDRDDEDGMQGHRRFFEREKEQCLKINVKGLVVIDFKSYFAYQDPQAPTIGDLKRDSRPMPCSCTDCQRKFEHLYRFKWDESKPSDRLDDDQYLCLPPRVLGYALEHKRWVQLSLNKLMEPDKADSTNFTEKLQLEGEAKDIIRDSVMAHSMNKTRNIDDYTPGKGKGLVILLWGIPGVGKTLTAESVAAMAGKPLFSVGVSDIGIEGSKVEVNLQNVFDLAGLWQAVLLFDEADVFLENRDATKADIQRNTIVSVLLRVLEYYEGILILTTNRLKSFDIAVQSRIHIAIQYKDLAEGQRLKIFIDFLKQLHDKNSVDNWEKVKDWVTEDGCAARFNGRQIRNIVSTAMAIANANSRPLKMEDLKLVAKHVKKFIEVLFEREIKYRQLQAEDPYQRQ</sequence>
<evidence type="ECO:0000313" key="3">
    <source>
        <dbReference type="EMBL" id="KAJ2898397.1"/>
    </source>
</evidence>
<dbReference type="Pfam" id="PF23232">
    <property type="entry name" value="AAA_lid_13"/>
    <property type="match status" value="1"/>
</dbReference>
<reference evidence="3" key="1">
    <citation type="submission" date="2022-07" db="EMBL/GenBank/DDBJ databases">
        <title>Draft genome sequence of Zalerion maritima ATCC 34329, a (micro)plastics degrading marine fungus.</title>
        <authorList>
            <person name="Paco A."/>
            <person name="Goncalves M.F.M."/>
            <person name="Rocha-Santos T.A.P."/>
            <person name="Alves A."/>
        </authorList>
    </citation>
    <scope>NUCLEOTIDE SEQUENCE</scope>
    <source>
        <strain evidence="3">ATCC 34329</strain>
    </source>
</reference>
<dbReference type="SMART" id="SM00382">
    <property type="entry name" value="AAA"/>
    <property type="match status" value="1"/>
</dbReference>
<name>A0AAD5RNE2_9PEZI</name>
<dbReference type="InterPro" id="IPR003593">
    <property type="entry name" value="AAA+_ATPase"/>
</dbReference>
<dbReference type="AlphaFoldDB" id="A0AAD5RNE2"/>
<dbReference type="InterPro" id="IPR027417">
    <property type="entry name" value="P-loop_NTPase"/>
</dbReference>
<dbReference type="CDD" id="cd19481">
    <property type="entry name" value="RecA-like_protease"/>
    <property type="match status" value="1"/>
</dbReference>
<evidence type="ECO:0000313" key="4">
    <source>
        <dbReference type="Proteomes" id="UP001201980"/>
    </source>
</evidence>
<keyword evidence="4" id="KW-1185">Reference proteome</keyword>
<dbReference type="SUPFAM" id="SSF52540">
    <property type="entry name" value="P-loop containing nucleoside triphosphate hydrolases"/>
    <property type="match status" value="1"/>
</dbReference>
<dbReference type="InterPro" id="IPR056599">
    <property type="entry name" value="AAA_lid_fung"/>
</dbReference>
<dbReference type="InterPro" id="IPR003959">
    <property type="entry name" value="ATPase_AAA_core"/>
</dbReference>
<dbReference type="Proteomes" id="UP001201980">
    <property type="component" value="Unassembled WGS sequence"/>
</dbReference>
<feature type="domain" description="AAA+ ATPase" evidence="2">
    <location>
        <begin position="619"/>
        <end position="748"/>
    </location>
</feature>
<accession>A0AAD5RNE2</accession>
<gene>
    <name evidence="3" type="ORF">MKZ38_003949</name>
</gene>
<dbReference type="PANTHER" id="PTHR46411">
    <property type="entry name" value="FAMILY ATPASE, PUTATIVE-RELATED"/>
    <property type="match status" value="1"/>
</dbReference>